<proteinExistence type="inferred from homology"/>
<feature type="compositionally biased region" description="Basic and acidic residues" evidence="2">
    <location>
        <begin position="1501"/>
        <end position="1517"/>
    </location>
</feature>
<comment type="caution">
    <text evidence="8">The sequence shown here is derived from an EMBL/GenBank/DDBJ whole genome shotgun (WGS) entry which is preliminary data.</text>
</comment>
<dbReference type="Proteomes" id="UP000738359">
    <property type="component" value="Unassembled WGS sequence"/>
</dbReference>
<dbReference type="PANTHER" id="PTHR20959">
    <property type="entry name" value="TRANSPORT AND GOLGI ORGANIZATION PROTEIN 6 FAMILY MEMBER"/>
    <property type="match status" value="1"/>
</dbReference>
<feature type="region of interest" description="Disordered" evidence="2">
    <location>
        <begin position="1501"/>
        <end position="1536"/>
    </location>
</feature>
<dbReference type="InterPro" id="IPR039600">
    <property type="entry name" value="TANGO6/Rtp1"/>
</dbReference>
<keyword evidence="3" id="KW-0812">Transmembrane</keyword>
<evidence type="ECO:0000313" key="8">
    <source>
        <dbReference type="EMBL" id="KAF9948309.1"/>
    </source>
</evidence>
<feature type="compositionally biased region" description="Acidic residues" evidence="2">
    <location>
        <begin position="1527"/>
        <end position="1536"/>
    </location>
</feature>
<evidence type="ECO:0000256" key="2">
    <source>
        <dbReference type="SAM" id="MobiDB-lite"/>
    </source>
</evidence>
<feature type="region of interest" description="Disordered" evidence="2">
    <location>
        <begin position="700"/>
        <end position="755"/>
    </location>
</feature>
<dbReference type="InterPro" id="IPR057347">
    <property type="entry name" value="TANGO6_N"/>
</dbReference>
<evidence type="ECO:0000259" key="4">
    <source>
        <dbReference type="Pfam" id="PF10304"/>
    </source>
</evidence>
<dbReference type="Pfam" id="PF13896">
    <property type="entry name" value="Glyco_transf_49"/>
    <property type="match status" value="2"/>
</dbReference>
<accession>A0A9P6LX77</accession>
<dbReference type="PANTHER" id="PTHR20959:SF1">
    <property type="entry name" value="TRANSPORT AND GOLGI ORGANIZATION PROTEIN 6 HOMOLOG"/>
    <property type="match status" value="1"/>
</dbReference>
<feature type="transmembrane region" description="Helical" evidence="3">
    <location>
        <begin position="12"/>
        <end position="31"/>
    </location>
</feature>
<dbReference type="GO" id="GO:0009306">
    <property type="term" value="P:protein secretion"/>
    <property type="evidence" value="ECO:0007669"/>
    <property type="project" value="TreeGrafter"/>
</dbReference>
<dbReference type="InterPro" id="IPR016024">
    <property type="entry name" value="ARM-type_fold"/>
</dbReference>
<evidence type="ECO:0000313" key="9">
    <source>
        <dbReference type="Proteomes" id="UP000738359"/>
    </source>
</evidence>
<dbReference type="OrthoDB" id="39591at2759"/>
<keyword evidence="3" id="KW-0472">Membrane</keyword>
<dbReference type="Pfam" id="PF25267">
    <property type="entry name" value="TANGO6_N"/>
    <property type="match status" value="1"/>
</dbReference>
<evidence type="ECO:0000259" key="6">
    <source>
        <dbReference type="Pfam" id="PF23565"/>
    </source>
</evidence>
<dbReference type="Pfam" id="PF23565">
    <property type="entry name" value="ARM_TANGO6"/>
    <property type="match status" value="1"/>
</dbReference>
<keyword evidence="3" id="KW-1133">Transmembrane helix</keyword>
<evidence type="ECO:0000259" key="5">
    <source>
        <dbReference type="Pfam" id="PF10363"/>
    </source>
</evidence>
<dbReference type="EMBL" id="JAAAHY010001545">
    <property type="protein sequence ID" value="KAF9948309.1"/>
    <property type="molecule type" value="Genomic_DNA"/>
</dbReference>
<feature type="domain" description="TANGO6 HEAT repeat" evidence="6">
    <location>
        <begin position="814"/>
        <end position="1111"/>
    </location>
</feature>
<evidence type="ECO:0000256" key="3">
    <source>
        <dbReference type="SAM" id="Phobius"/>
    </source>
</evidence>
<dbReference type="SUPFAM" id="SSF48371">
    <property type="entry name" value="ARM repeat"/>
    <property type="match status" value="1"/>
</dbReference>
<comment type="similarity">
    <text evidence="1">Belongs to the Tango6 family.</text>
</comment>
<dbReference type="Pfam" id="PF10363">
    <property type="entry name" value="RTP1_C1"/>
    <property type="match status" value="1"/>
</dbReference>
<dbReference type="Gene3D" id="1.25.10.10">
    <property type="entry name" value="Leucine-rich Repeat Variant"/>
    <property type="match status" value="1"/>
</dbReference>
<feature type="compositionally biased region" description="Polar residues" evidence="2">
    <location>
        <begin position="708"/>
        <end position="717"/>
    </location>
</feature>
<organism evidence="8 9">
    <name type="scientific">Mortierella alpina</name>
    <name type="common">Oleaginous fungus</name>
    <name type="synonym">Mortierella renispora</name>
    <dbReference type="NCBI Taxonomy" id="64518"/>
    <lineage>
        <taxon>Eukaryota</taxon>
        <taxon>Fungi</taxon>
        <taxon>Fungi incertae sedis</taxon>
        <taxon>Mucoromycota</taxon>
        <taxon>Mortierellomycotina</taxon>
        <taxon>Mortierellomycetes</taxon>
        <taxon>Mortierellales</taxon>
        <taxon>Mortierellaceae</taxon>
        <taxon>Mortierella</taxon>
    </lineage>
</organism>
<feature type="domain" description="RNA polymerase II assembly factor Rtp1 C-terminal" evidence="5">
    <location>
        <begin position="1330"/>
        <end position="1449"/>
    </location>
</feature>
<dbReference type="InterPro" id="IPR011989">
    <property type="entry name" value="ARM-like"/>
</dbReference>
<protein>
    <submittedName>
        <fullName evidence="8">Uncharacterized protein</fullName>
    </submittedName>
</protein>
<reference evidence="8" key="1">
    <citation type="journal article" date="2020" name="Fungal Divers.">
        <title>Resolving the Mortierellaceae phylogeny through synthesis of multi-gene phylogenetics and phylogenomics.</title>
        <authorList>
            <person name="Vandepol N."/>
            <person name="Liber J."/>
            <person name="Desiro A."/>
            <person name="Na H."/>
            <person name="Kennedy M."/>
            <person name="Barry K."/>
            <person name="Grigoriev I.V."/>
            <person name="Miller A.N."/>
            <person name="O'Donnell K."/>
            <person name="Stajich J.E."/>
            <person name="Bonito G."/>
        </authorList>
    </citation>
    <scope>NUCLEOTIDE SEQUENCE</scope>
    <source>
        <strain evidence="8">CK1249</strain>
    </source>
</reference>
<gene>
    <name evidence="8" type="ORF">BGZ70_002274</name>
</gene>
<feature type="domain" description="TANGO6 N-terminal" evidence="7">
    <location>
        <begin position="515"/>
        <end position="614"/>
    </location>
</feature>
<dbReference type="InterPro" id="IPR057407">
    <property type="entry name" value="HEAT_TANGO6"/>
</dbReference>
<name>A0A9P6LX77_MORAP</name>
<feature type="domain" description="RNA polymerase II assembly factor Rtp1 C-terminal" evidence="4">
    <location>
        <begin position="1617"/>
        <end position="1645"/>
    </location>
</feature>
<keyword evidence="9" id="KW-1185">Reference proteome</keyword>
<evidence type="ECO:0000259" key="7">
    <source>
        <dbReference type="Pfam" id="PF25267"/>
    </source>
</evidence>
<evidence type="ECO:0000256" key="1">
    <source>
        <dbReference type="ARBA" id="ARBA00005724"/>
    </source>
</evidence>
<dbReference type="InterPro" id="IPR019414">
    <property type="entry name" value="Rtp1_C2"/>
</dbReference>
<dbReference type="InterPro" id="IPR019451">
    <property type="entry name" value="Rtp1_C1"/>
</dbReference>
<sequence>MSLRHPLATVLRYGALAYLGFSVVFTLHYFVVHYHGSNFTKAIRPWSVVEPGQAVFDVESVTYSQQVMNWKAPEGSVMHAIPEDAVVHKIFSNTLQPSKVLPYYFKAVRKFDPESVTITTLITFDRYPVFSKLVTNYQGPISVSIHINDDENRDENLAKLHEMYNSNPFMKEFVDVHVIVDKFDRQFNMWRNVARFFARSNYFMMLDVDFHICTNLQHHLSLDAEAQQLLRSGAAVLLPAFEYVNQEDGIDSATFPKDKTSVAQLVKNKKLTIFHDFFLKGHNATDYERWYNTDSVYKVTAYQHSYEPYVILKKEGTPWCDERFVGYGANKAACLFEIYVSGIDYHVLPRDFIIHQSHPYKEETRKQERKYNRKLYQNFQEETCFRYFKQFVMANLWNTPKADNLREQCNKIKGFKQITRNEEPAETGMGPGEAGSIEKKPIAHSHAEALEEKLKTNLRMIDALVGRRVNIENIDQELRQRLEALRALRHESAEQVADRQAGSEKDTNTCDLQDAKDVTDVQQEVETEERGEGQFDVRTKFVKESVKLLADLEVVLLALIKDRDLHDKNNDKELLGLMDQRMIHTMLEIVVCWGIYPCLLPGVGMPLNRRIRSNIVQKELFVTGSGSGAMEGTPAEATLANRLQSIDALWSIIKPLAQITIAYSPKVTRFTTLGSILASRHIPDLYAALLQLAYRPLPKPRVTPPPSTNASSQSDSAAPSKPAKVTPGSLLSKAPQSPTALTARPVQGDEHGPEKSRLLQYKEESAKLFHDLFWNTEAGRSLESLTTLLSSSSPTHPTPMWLKSVSGRFLSQILLRPGGVRVVLEYMQGGNDTVKLDQLEKIARLVTSVPDQMASAQEYYRTICPELLEILEMDLGLADFHRQGTRRSQPMVAPASVQLVQIATFVVGRLVAKNPAVSQLEIVAKEVEPLWKWGTRAERKSPVAADTVAVRRGELASEEGAEAAEDDEDDGLDMVVASEYEISKAVMFLHAFLVGNEPSPPLFQGFLAQAAQGLYQLYEFSSQVRSILRDKVREILIVYLRILDPAETVEVLKAIVMRRRMPVPTSKPWLNLVSADGKRIAELVEMGSAGESYFAPGPTGGAVLRRRSIQDRAAATQLELDVDVFLDFLGDLETSGKEGEILGDLYMYLLDEYQAGKVRRSCSVSPRRMLTMLQLILSMTQKLGPSIMSKVTQIIGLANNILEHQGSEEADRQEDENIPHEGGDDAEEADAEILGLVLTLLTAVLNENEHLSQQDRHLSQQDRHLSQQDRHLLGLTLLHLKLLSDHPLIEIRRVAHDLQTLIPARLSDASSTAADAPTKSEMEIEMEKYASALAALQDSLLPVRAHGLHILREMILAKSVVLTKSSGGDGAERELDHALDIFVQHVQEPDSFIYLNAVKGLAALTDAHGPEILRKLMRIYSNENGKQQLDTRLRIGEALVQTVQRCGEALGGYLDALLPGLYKVMNTKMDKGVLEAREEERKVKVERERAKKASEALLTAEERQQKWRAERDKKKQQDGSNSGPATGEEDEELDQTVDEVSLLRSSALTILATAAESCPTALLPEMRFLVDWVLTILDLDRQTEVRRGATLVLVLLFRALGSNSLYRIEGDQLKRAYRTLRYVEQVDEDALCRAQARTGIADLDAIVRMAMDPERAARGTRAAQVTRLDSTEIRYK</sequence>
<dbReference type="Pfam" id="PF10304">
    <property type="entry name" value="RTP1_C2"/>
    <property type="match status" value="1"/>
</dbReference>